<keyword evidence="2" id="KW-1185">Reference proteome</keyword>
<protein>
    <submittedName>
        <fullName evidence="1">Uncharacterized protein</fullName>
    </submittedName>
</protein>
<proteinExistence type="predicted"/>
<gene>
    <name evidence="1" type="ORF">BDY19DRAFT_1075520</name>
</gene>
<evidence type="ECO:0000313" key="1">
    <source>
        <dbReference type="EMBL" id="KAI0086061.1"/>
    </source>
</evidence>
<sequence>MVHRSSDSRLLVNLLDHEKEYSKQLSTLLDKSQSSLASFSAYASASAPPTSQIIIQVAGALAGADEALRRYAVSLEQWQEQLKSLKALEDEVGNVMRDREILVTRLIKLSKSQKPTRDSILASSSTSTLTKLPEVLTSTKLAAAQSELQACEAHLAIKERELDAMRNSAFASGLSARCKALVECGWTWGEMGKEGLRALETMEGSLHTSNGNGVANGYALTSPTLRAYKPLPEGPSSDLSSIGPSQSASQTTHGTTEPIATPHARLFIPPAHSISDHTFPVEEEQGGGSSADEEEGSYEVRENERFGKRSSKSSKKRSSNMGELNDSHDRLSSSSSVPPGQPPKRTRRTSGSVLGSIAAFFHRTPADHEQRTGNDSSPTKKQGRWQTRTDKHLIRARKGKGKETSSDEDLTIKQRSPVAGLTHAMMLTSDSSQKLKKSPGEPSRRTAKALSMTHIEPVDLNQGVLSDGGVDKRTSRRMKKARRASADHVMSEPETLPQIKKKTKLTVNTSVVEHRGKDASPTTLSPPSPVKIRKPSLGHAQKPNISLPAALPTEAPLSLSRNSSLSKRSITSAVSAPVNLSTTSTKSKATVHLPGSSPLNPATRTHKRSASLDARPEDIPVKSASKKHRRAQSTSNQPTSSSRTQLPGNQLMSIVEDVAQQNRESRYKQDPNLMLFVAKAPPPISASTDFLKLPDGPIHVPQHVAIAHASTSSLVKSLPSRDKTASQHSIPLTPTVSPPTAPIIHVPSPDMKPLRSAMRNTSRSPSPIVLSLPHAAVASSTSTLQLPLGPAKAPPSPLRKPPADPVQPMANGVVTDDDTSSISSYETTNDVLVEEPEEEDDHGTPNGTPTLPTPKNQSPPVPPPKEIPASGSDGSQLSRSTASTTVVTSSTHPPTRRKSVRMSLPPTFSVTPPAIDEDDSYKGHRYDPWPPSQLQSGGGWRSNIRAPAERDTWNDSSESEDEEYSRAKRLLRRLSRKK</sequence>
<dbReference type="Proteomes" id="UP001055072">
    <property type="component" value="Unassembled WGS sequence"/>
</dbReference>
<name>A0ACB8TVI6_9APHY</name>
<reference evidence="1" key="1">
    <citation type="journal article" date="2021" name="Environ. Microbiol.">
        <title>Gene family expansions and transcriptome signatures uncover fungal adaptations to wood decay.</title>
        <authorList>
            <person name="Hage H."/>
            <person name="Miyauchi S."/>
            <person name="Viragh M."/>
            <person name="Drula E."/>
            <person name="Min B."/>
            <person name="Chaduli D."/>
            <person name="Navarro D."/>
            <person name="Favel A."/>
            <person name="Norest M."/>
            <person name="Lesage-Meessen L."/>
            <person name="Balint B."/>
            <person name="Merenyi Z."/>
            <person name="de Eugenio L."/>
            <person name="Morin E."/>
            <person name="Martinez A.T."/>
            <person name="Baldrian P."/>
            <person name="Stursova M."/>
            <person name="Martinez M.J."/>
            <person name="Novotny C."/>
            <person name="Magnuson J.K."/>
            <person name="Spatafora J.W."/>
            <person name="Maurice S."/>
            <person name="Pangilinan J."/>
            <person name="Andreopoulos W."/>
            <person name="LaButti K."/>
            <person name="Hundley H."/>
            <person name="Na H."/>
            <person name="Kuo A."/>
            <person name="Barry K."/>
            <person name="Lipzen A."/>
            <person name="Henrissat B."/>
            <person name="Riley R."/>
            <person name="Ahrendt S."/>
            <person name="Nagy L.G."/>
            <person name="Grigoriev I.V."/>
            <person name="Martin F."/>
            <person name="Rosso M.N."/>
        </authorList>
    </citation>
    <scope>NUCLEOTIDE SEQUENCE</scope>
    <source>
        <strain evidence="1">CBS 384.51</strain>
    </source>
</reference>
<comment type="caution">
    <text evidence="1">The sequence shown here is derived from an EMBL/GenBank/DDBJ whole genome shotgun (WGS) entry which is preliminary data.</text>
</comment>
<organism evidence="1 2">
    <name type="scientific">Irpex rosettiformis</name>
    <dbReference type="NCBI Taxonomy" id="378272"/>
    <lineage>
        <taxon>Eukaryota</taxon>
        <taxon>Fungi</taxon>
        <taxon>Dikarya</taxon>
        <taxon>Basidiomycota</taxon>
        <taxon>Agaricomycotina</taxon>
        <taxon>Agaricomycetes</taxon>
        <taxon>Polyporales</taxon>
        <taxon>Irpicaceae</taxon>
        <taxon>Irpex</taxon>
    </lineage>
</organism>
<dbReference type="EMBL" id="MU274926">
    <property type="protein sequence ID" value="KAI0086061.1"/>
    <property type="molecule type" value="Genomic_DNA"/>
</dbReference>
<evidence type="ECO:0000313" key="2">
    <source>
        <dbReference type="Proteomes" id="UP001055072"/>
    </source>
</evidence>
<accession>A0ACB8TVI6</accession>